<dbReference type="RefSeq" id="WP_105531680.1">
    <property type="nucleotide sequence ID" value="NZ_PUGF01000008.1"/>
</dbReference>
<evidence type="ECO:0000256" key="1">
    <source>
        <dbReference type="SAM" id="MobiDB-lite"/>
    </source>
</evidence>
<accession>A0A2S9GZX3</accession>
<gene>
    <name evidence="4" type="ORF">S2091_2022</name>
</gene>
<sequence length="699" mass="75187">MPAKFLKILFYITAPLLLIVVISMTLLFTYDWNQARPFINRTVSSSIGRDFAVRGDLKIQLISGSQTESGWERYLTTLPILRISADDVQISNPSWSHVGAQMASARRVVVLLKPFALLSKEAIVTELDLDTPLVVLERRADGSNSWSLPDNGPSTWAVQIQRLAFADGNMRYVDYGINLDLHARATSVAGDALAAPDQTKNALTAQQFGLQFILGGTYHHAAISGSGKLGSVLTLENKSTVFPIQADMQIGANKIAFNGVITDPRAPSGINVELTLGGTSLAALYPLTGVLLPETAAYKTRGRLLGQKEHANWNWTYQNFIGTVGASDLAGTLQYVYRLPRPLLRGAVTSNQLRLDDLGPIIGADSNEHKIARGEAPIQPDGKALPVEQFHTAQWGALDADVKFSGKHLIRTHDIPLDNIVTDIHLENKVLSLAPLYFGLAGGDVTSNIVLDGRKPAIDAQIKMAARNLQLRELFPTLQSMKASFGEINGDAALTGHGNSVSAMLASSNGELVATMSQGSVSRYILEAAGLNVANVLFVKMFGDKQVRLNCLVSDFAVNAGVAGVRHFVIDTDDAIVNITGEVDLSRELLNLDVRPNTKGMRIFSLRSPLYAKGSFEHPDVGPYKGPLVLRATAAIALAALSPPAAALASVNLGTTPIIDCPAELNKALRTRSAPKSEPTASPAGRVSNKEIQKSREEK</sequence>
<evidence type="ECO:0000259" key="3">
    <source>
        <dbReference type="Pfam" id="PF05170"/>
    </source>
</evidence>
<organism evidence="4 5">
    <name type="scientific">Solimicrobium silvestre</name>
    <dbReference type="NCBI Taxonomy" id="2099400"/>
    <lineage>
        <taxon>Bacteria</taxon>
        <taxon>Pseudomonadati</taxon>
        <taxon>Pseudomonadota</taxon>
        <taxon>Betaproteobacteria</taxon>
        <taxon>Burkholderiales</taxon>
        <taxon>Oxalobacteraceae</taxon>
        <taxon>Solimicrobium</taxon>
    </lineage>
</organism>
<keyword evidence="5" id="KW-1185">Reference proteome</keyword>
<comment type="caution">
    <text evidence="4">The sequence shown here is derived from an EMBL/GenBank/DDBJ whole genome shotgun (WGS) entry which is preliminary data.</text>
</comment>
<keyword evidence="2" id="KW-1133">Transmembrane helix</keyword>
<dbReference type="PANTHER" id="PTHR30441:SF9">
    <property type="entry name" value="ASMA FAMILY PROTEIN YHJG"/>
    <property type="match status" value="1"/>
</dbReference>
<name>A0A2S9GZX3_9BURK</name>
<dbReference type="Pfam" id="PF05170">
    <property type="entry name" value="AsmA"/>
    <property type="match status" value="1"/>
</dbReference>
<keyword evidence="2" id="KW-0812">Transmembrane</keyword>
<dbReference type="PANTHER" id="PTHR30441">
    <property type="entry name" value="DUF748 DOMAIN-CONTAINING PROTEIN"/>
    <property type="match status" value="1"/>
</dbReference>
<evidence type="ECO:0000313" key="5">
    <source>
        <dbReference type="Proteomes" id="UP000237839"/>
    </source>
</evidence>
<dbReference type="AlphaFoldDB" id="A0A2S9GZX3"/>
<evidence type="ECO:0000256" key="2">
    <source>
        <dbReference type="SAM" id="Phobius"/>
    </source>
</evidence>
<keyword evidence="2" id="KW-0472">Membrane</keyword>
<dbReference type="GO" id="GO:0090313">
    <property type="term" value="P:regulation of protein targeting to membrane"/>
    <property type="evidence" value="ECO:0007669"/>
    <property type="project" value="TreeGrafter"/>
</dbReference>
<feature type="transmembrane region" description="Helical" evidence="2">
    <location>
        <begin position="9"/>
        <end position="30"/>
    </location>
</feature>
<proteinExistence type="predicted"/>
<reference evidence="4 5" key="1">
    <citation type="submission" date="2018-02" db="EMBL/GenBank/DDBJ databases">
        <title>Solimicrobium silvestre gen. nov., sp. nov., isolated from alpine forest soil.</title>
        <authorList>
            <person name="Margesin R."/>
            <person name="Albuquerque L."/>
            <person name="Zhang D.-C."/>
            <person name="Froufe H.J.C."/>
            <person name="Severino R."/>
            <person name="Roxo I."/>
            <person name="Egas C."/>
            <person name="Da Costa M.S."/>
        </authorList>
    </citation>
    <scope>NUCLEOTIDE SEQUENCE [LARGE SCALE GENOMIC DNA]</scope>
    <source>
        <strain evidence="4 5">S20-91</strain>
    </source>
</reference>
<protein>
    <submittedName>
        <fullName evidence="4">Uncharacterized protein involved in outer membrane biogenesis</fullName>
    </submittedName>
</protein>
<dbReference type="Proteomes" id="UP000237839">
    <property type="component" value="Unassembled WGS sequence"/>
</dbReference>
<dbReference type="InterPro" id="IPR007844">
    <property type="entry name" value="AsmA"/>
</dbReference>
<dbReference type="EMBL" id="PUGF01000008">
    <property type="protein sequence ID" value="PRC93284.1"/>
    <property type="molecule type" value="Genomic_DNA"/>
</dbReference>
<dbReference type="OrthoDB" id="5749006at2"/>
<dbReference type="InterPro" id="IPR052894">
    <property type="entry name" value="AsmA-related"/>
</dbReference>
<feature type="domain" description="AsmA" evidence="3">
    <location>
        <begin position="4"/>
        <end position="564"/>
    </location>
</feature>
<feature type="compositionally biased region" description="Basic and acidic residues" evidence="1">
    <location>
        <begin position="688"/>
        <end position="699"/>
    </location>
</feature>
<feature type="region of interest" description="Disordered" evidence="1">
    <location>
        <begin position="669"/>
        <end position="699"/>
    </location>
</feature>
<evidence type="ECO:0000313" key="4">
    <source>
        <dbReference type="EMBL" id="PRC93284.1"/>
    </source>
</evidence>
<dbReference type="GO" id="GO:0005886">
    <property type="term" value="C:plasma membrane"/>
    <property type="evidence" value="ECO:0007669"/>
    <property type="project" value="TreeGrafter"/>
</dbReference>